<accession>A0ABS7YKF0</accession>
<keyword evidence="1" id="KW-0732">Signal</keyword>
<proteinExistence type="predicted"/>
<evidence type="ECO:0000313" key="4">
    <source>
        <dbReference type="Proteomes" id="UP001199044"/>
    </source>
</evidence>
<dbReference type="PANTHER" id="PTHR30290">
    <property type="entry name" value="PERIPLASMIC BINDING COMPONENT OF ABC TRANSPORTER"/>
    <property type="match status" value="1"/>
</dbReference>
<dbReference type="PIRSF" id="PIRSF002741">
    <property type="entry name" value="MppA"/>
    <property type="match status" value="1"/>
</dbReference>
<evidence type="ECO:0000259" key="2">
    <source>
        <dbReference type="Pfam" id="PF00496"/>
    </source>
</evidence>
<dbReference type="RefSeq" id="WP_225249748.1">
    <property type="nucleotide sequence ID" value="NZ_JAIWIU010000025.1"/>
</dbReference>
<dbReference type="Proteomes" id="UP001199044">
    <property type="component" value="Unassembled WGS sequence"/>
</dbReference>
<sequence length="524" mass="59465">MKSFSITFWVAALMTMFSLSVLAAHHLNFAWPVNVGPLNPHLYSPNQMFAQSMVYEPLVKYQQDGTVKPWLATHWTLSPDGRTYTFTLRHQVTFSNGEPFNAQAVAANFRAVMDNKERHSWLELVNQIDSFKAINNDTFELTLKHPYYPALLELSLPRPFRFIAPSQFIHNQTKNGIVNPIGTGPWILTHIQLNQFDEFVRNPNYWGNQPAIDSITVKVIPDPNSRAMAFETGEVDLLYGVDGSVSPDTFERFRRSGLYTTELSEPIETIDLALNTQRGPTADRAVRIAINHAVNKKLMLDTVLYNTQLAADSLFAPSVPYANLGLTPYQYDLEQASQTLEEAGWHLNQHDGVRYKEGQRLSIDLIYVGTNAVNKSLAEIIQGDLRNIGVEINLIGEEESSVYHRQKSGEFGMIFNRTWGAPYDPHAFMSSMRVPSHADYQAQLGLKDKALIDEKIEQALIATDETQRQALYRDVITRLHREAVYLPLTWVRMYVVANPKLGQIPFNPIPSEIPFERITPEEAL</sequence>
<dbReference type="InterPro" id="IPR000914">
    <property type="entry name" value="SBP_5_dom"/>
</dbReference>
<dbReference type="NCBIfam" id="TIGR02294">
    <property type="entry name" value="nickel_nikA"/>
    <property type="match status" value="1"/>
</dbReference>
<evidence type="ECO:0000256" key="1">
    <source>
        <dbReference type="SAM" id="SignalP"/>
    </source>
</evidence>
<feature type="signal peptide" evidence="1">
    <location>
        <begin position="1"/>
        <end position="23"/>
    </location>
</feature>
<dbReference type="PANTHER" id="PTHR30290:SF37">
    <property type="entry name" value="NICKEL-BINDING PERIPLASMIC PROTEIN"/>
    <property type="match status" value="1"/>
</dbReference>
<gene>
    <name evidence="3" type="primary">nikA</name>
    <name evidence="3" type="ORF">LDJ79_04530</name>
</gene>
<feature type="domain" description="Solute-binding protein family 5" evidence="2">
    <location>
        <begin position="66"/>
        <end position="436"/>
    </location>
</feature>
<dbReference type="InterPro" id="IPR011980">
    <property type="entry name" value="CntA-like"/>
</dbReference>
<dbReference type="Gene3D" id="3.10.105.10">
    <property type="entry name" value="Dipeptide-binding Protein, Domain 3"/>
    <property type="match status" value="1"/>
</dbReference>
<feature type="chain" id="PRO_5046426651" evidence="1">
    <location>
        <begin position="24"/>
        <end position="524"/>
    </location>
</feature>
<dbReference type="Gene3D" id="3.40.190.10">
    <property type="entry name" value="Periplasmic binding protein-like II"/>
    <property type="match status" value="1"/>
</dbReference>
<organism evidence="3 4">
    <name type="scientific">Vibrio tritonius</name>
    <dbReference type="NCBI Taxonomy" id="1435069"/>
    <lineage>
        <taxon>Bacteria</taxon>
        <taxon>Pseudomonadati</taxon>
        <taxon>Pseudomonadota</taxon>
        <taxon>Gammaproteobacteria</taxon>
        <taxon>Vibrionales</taxon>
        <taxon>Vibrionaceae</taxon>
        <taxon>Vibrio</taxon>
    </lineage>
</organism>
<dbReference type="Pfam" id="PF00496">
    <property type="entry name" value="SBP_bac_5"/>
    <property type="match status" value="1"/>
</dbReference>
<dbReference type="SUPFAM" id="SSF53850">
    <property type="entry name" value="Periplasmic binding protein-like II"/>
    <property type="match status" value="1"/>
</dbReference>
<keyword evidence="4" id="KW-1185">Reference proteome</keyword>
<dbReference type="InterPro" id="IPR030678">
    <property type="entry name" value="Peptide/Ni-bd"/>
</dbReference>
<dbReference type="EMBL" id="JAIWIU010000025">
    <property type="protein sequence ID" value="MCA2015366.1"/>
    <property type="molecule type" value="Genomic_DNA"/>
</dbReference>
<evidence type="ECO:0000313" key="3">
    <source>
        <dbReference type="EMBL" id="MCA2015366.1"/>
    </source>
</evidence>
<comment type="caution">
    <text evidence="3">The sequence shown here is derived from an EMBL/GenBank/DDBJ whole genome shotgun (WGS) entry which is preliminary data.</text>
</comment>
<name>A0ABS7YKF0_9VIBR</name>
<reference evidence="4" key="1">
    <citation type="submission" date="2023-07" db="EMBL/GenBank/DDBJ databases">
        <title>Molecular identification of indigenous halophilic bacteria isolated from red sea cost, biodegradation of synthetic dyes and assessment of degraded metabolite toxicity.</title>
        <authorList>
            <person name="Chaieb K."/>
            <person name="Altayb H.N."/>
        </authorList>
    </citation>
    <scope>NUCLEOTIDE SEQUENCE [LARGE SCALE GENOMIC DNA]</scope>
    <source>
        <strain evidence="4">K20</strain>
    </source>
</reference>
<dbReference type="InterPro" id="IPR039424">
    <property type="entry name" value="SBP_5"/>
</dbReference>
<protein>
    <submittedName>
        <fullName evidence="3">Nickel ABC transporter substrate-binding protein</fullName>
    </submittedName>
</protein>
<dbReference type="CDD" id="cd08489">
    <property type="entry name" value="PBP2_NikA"/>
    <property type="match status" value="1"/>
</dbReference>